<feature type="coiled-coil region" evidence="2">
    <location>
        <begin position="13"/>
        <end position="61"/>
    </location>
</feature>
<evidence type="ECO:0000256" key="1">
    <source>
        <dbReference type="HAMAP-Rule" id="MF_00715"/>
    </source>
</evidence>
<evidence type="ECO:0000313" key="4">
    <source>
        <dbReference type="Proteomes" id="UP000051934"/>
    </source>
</evidence>
<organism evidence="3 4">
    <name type="scientific">OM182 bacterium BACL3 MAG-120507-bin80</name>
    <dbReference type="NCBI Taxonomy" id="1655577"/>
    <lineage>
        <taxon>Bacteria</taxon>
        <taxon>Pseudomonadati</taxon>
        <taxon>Pseudomonadota</taxon>
        <taxon>Gammaproteobacteria</taxon>
        <taxon>OMG group</taxon>
        <taxon>OM182 clade</taxon>
    </lineage>
</organism>
<evidence type="ECO:0000256" key="2">
    <source>
        <dbReference type="SAM" id="Coils"/>
    </source>
</evidence>
<dbReference type="Proteomes" id="UP000051934">
    <property type="component" value="Unassembled WGS sequence"/>
</dbReference>
<comment type="caution">
    <text evidence="3">The sequence shown here is derived from an EMBL/GenBank/DDBJ whole genome shotgun (WGS) entry which is preliminary data.</text>
</comment>
<proteinExistence type="inferred from homology"/>
<comment type="similarity">
    <text evidence="1">Belongs to the SlyX family.</text>
</comment>
<gene>
    <name evidence="1" type="primary">slyX</name>
    <name evidence="3" type="ORF">ABR69_03490</name>
</gene>
<dbReference type="Gene3D" id="1.20.5.300">
    <property type="match status" value="1"/>
</dbReference>
<dbReference type="EMBL" id="LIBB01000057">
    <property type="protein sequence ID" value="KRO72613.1"/>
    <property type="molecule type" value="Genomic_DNA"/>
</dbReference>
<dbReference type="PANTHER" id="PTHR36508:SF1">
    <property type="entry name" value="PROTEIN SLYX"/>
    <property type="match status" value="1"/>
</dbReference>
<dbReference type="PANTHER" id="PTHR36508">
    <property type="entry name" value="PROTEIN SLYX"/>
    <property type="match status" value="1"/>
</dbReference>
<protein>
    <recommendedName>
        <fullName evidence="1">Protein SlyX homolog</fullName>
    </recommendedName>
</protein>
<dbReference type="Pfam" id="PF04102">
    <property type="entry name" value="SlyX"/>
    <property type="match status" value="1"/>
</dbReference>
<evidence type="ECO:0000313" key="3">
    <source>
        <dbReference type="EMBL" id="KRO72613.1"/>
    </source>
</evidence>
<name>A0A0R2SCN1_9GAMM</name>
<reference evidence="3 4" key="1">
    <citation type="submission" date="2015-10" db="EMBL/GenBank/DDBJ databases">
        <title>Metagenome-Assembled Genomes uncover a global brackish microbiome.</title>
        <authorList>
            <person name="Hugerth L.W."/>
            <person name="Larsson J."/>
            <person name="Alneberg J."/>
            <person name="Lindh M.V."/>
            <person name="Legrand C."/>
            <person name="Pinhassi J."/>
            <person name="Andersson A.F."/>
        </authorList>
    </citation>
    <scope>NUCLEOTIDE SEQUENCE [LARGE SCALE GENOMIC DNA]</scope>
    <source>
        <strain evidence="3">BACL4 MAG-120507-bin80</strain>
    </source>
</reference>
<dbReference type="InterPro" id="IPR007236">
    <property type="entry name" value="SlyX"/>
</dbReference>
<dbReference type="AlphaFoldDB" id="A0A0R2SCN1"/>
<accession>A0A0R2SCN1</accession>
<keyword evidence="2" id="KW-0175">Coiled coil</keyword>
<dbReference type="HAMAP" id="MF_00715">
    <property type="entry name" value="SlyX"/>
    <property type="match status" value="1"/>
</dbReference>
<sequence length="77" mass="8733">MACDGEVKIDARVIELEEKFSFQEDTLQQLNDVVAKQGLQIMELAVQLKNCKEQLEGLRERDGSIEGGTVDERPPHY</sequence>